<gene>
    <name evidence="3" type="ORF">AXX12_02855</name>
</gene>
<dbReference type="STRING" id="1794912.AXX12_02855"/>
<dbReference type="CDD" id="cd07067">
    <property type="entry name" value="HP_PGM_like"/>
    <property type="match status" value="1"/>
</dbReference>
<dbReference type="PANTHER" id="PTHR48100:SF62">
    <property type="entry name" value="GLUCOSYL-3-PHOSPHOGLYCERATE PHOSPHATASE"/>
    <property type="match status" value="1"/>
</dbReference>
<protein>
    <submittedName>
        <fullName evidence="3">Alpha-ribazole phosphatase</fullName>
    </submittedName>
</protein>
<dbReference type="Pfam" id="PF00300">
    <property type="entry name" value="His_Phos_1"/>
    <property type="match status" value="1"/>
</dbReference>
<sequence>MTRIILVRHGQTEWNMQFKYQGHSEVDLTPTGVRQAERVAARLANEPICAVYSSDLGRALKTAEHIALSHHLSVTPVKGLREYHFGEWEGLTFQQISERWPEISVDFFKNPDSVRVPGGETFGEVKARAEASVRKLVDLHPDQTVVLVSHGGTIRTILCAALGLHLNRVWALRQDNTAVNIIEYYQETAIVTLVNDIHHLSGE</sequence>
<dbReference type="InterPro" id="IPR001345">
    <property type="entry name" value="PG/BPGM_mutase_AS"/>
</dbReference>
<dbReference type="AlphaFoldDB" id="A0A154BUR5"/>
<keyword evidence="4" id="KW-1185">Reference proteome</keyword>
<feature type="binding site" evidence="2">
    <location>
        <begin position="8"/>
        <end position="15"/>
    </location>
    <ligand>
        <name>substrate</name>
    </ligand>
</feature>
<dbReference type="OrthoDB" id="9781415at2"/>
<evidence type="ECO:0000256" key="2">
    <source>
        <dbReference type="PIRSR" id="PIRSR613078-2"/>
    </source>
</evidence>
<dbReference type="EMBL" id="LSGP01000013">
    <property type="protein sequence ID" value="KYZ77605.1"/>
    <property type="molecule type" value="Genomic_DNA"/>
</dbReference>
<comment type="caution">
    <text evidence="3">The sequence shown here is derived from an EMBL/GenBank/DDBJ whole genome shotgun (WGS) entry which is preliminary data.</text>
</comment>
<dbReference type="InterPro" id="IPR029033">
    <property type="entry name" value="His_PPase_superfam"/>
</dbReference>
<name>A0A154BUR5_ANASB</name>
<proteinExistence type="predicted"/>
<dbReference type="GO" id="GO:0016791">
    <property type="term" value="F:phosphatase activity"/>
    <property type="evidence" value="ECO:0007669"/>
    <property type="project" value="TreeGrafter"/>
</dbReference>
<dbReference type="GO" id="GO:0005737">
    <property type="term" value="C:cytoplasm"/>
    <property type="evidence" value="ECO:0007669"/>
    <property type="project" value="TreeGrafter"/>
</dbReference>
<dbReference type="PROSITE" id="PS00175">
    <property type="entry name" value="PG_MUTASE"/>
    <property type="match status" value="1"/>
</dbReference>
<evidence type="ECO:0000313" key="4">
    <source>
        <dbReference type="Proteomes" id="UP000076268"/>
    </source>
</evidence>
<dbReference type="InterPro" id="IPR050275">
    <property type="entry name" value="PGM_Phosphatase"/>
</dbReference>
<dbReference type="Gene3D" id="3.40.50.1240">
    <property type="entry name" value="Phosphoglycerate mutase-like"/>
    <property type="match status" value="1"/>
</dbReference>
<evidence type="ECO:0000313" key="3">
    <source>
        <dbReference type="EMBL" id="KYZ77605.1"/>
    </source>
</evidence>
<feature type="binding site" evidence="2">
    <location>
        <position position="58"/>
    </location>
    <ligand>
        <name>substrate</name>
    </ligand>
</feature>
<feature type="active site" description="Tele-phosphohistidine intermediate" evidence="1">
    <location>
        <position position="9"/>
    </location>
</feature>
<feature type="active site" description="Proton donor/acceptor" evidence="1">
    <location>
        <position position="82"/>
    </location>
</feature>
<evidence type="ECO:0000256" key="1">
    <source>
        <dbReference type="PIRSR" id="PIRSR613078-1"/>
    </source>
</evidence>
<dbReference type="SUPFAM" id="SSF53254">
    <property type="entry name" value="Phosphoglycerate mutase-like"/>
    <property type="match status" value="1"/>
</dbReference>
<accession>A0A154BUR5</accession>
<dbReference type="InterPro" id="IPR013078">
    <property type="entry name" value="His_Pase_superF_clade-1"/>
</dbReference>
<reference evidence="3 4" key="1">
    <citation type="submission" date="2016-02" db="EMBL/GenBank/DDBJ databases">
        <title>Anaerosporomusa subterraneum gen. nov., sp. nov., a spore-forming obligate anaerobe isolated from saprolite.</title>
        <authorList>
            <person name="Choi J.K."/>
            <person name="Shah M."/>
            <person name="Yee N."/>
        </authorList>
    </citation>
    <scope>NUCLEOTIDE SEQUENCE [LARGE SCALE GENOMIC DNA]</scope>
    <source>
        <strain evidence="3 4">RU4</strain>
    </source>
</reference>
<dbReference type="Proteomes" id="UP000076268">
    <property type="component" value="Unassembled WGS sequence"/>
</dbReference>
<organism evidence="3 4">
    <name type="scientific">Anaerosporomusa subterranea</name>
    <dbReference type="NCBI Taxonomy" id="1794912"/>
    <lineage>
        <taxon>Bacteria</taxon>
        <taxon>Bacillati</taxon>
        <taxon>Bacillota</taxon>
        <taxon>Negativicutes</taxon>
        <taxon>Acetonemataceae</taxon>
        <taxon>Anaerosporomusa</taxon>
    </lineage>
</organism>
<dbReference type="PANTHER" id="PTHR48100">
    <property type="entry name" value="BROAD-SPECIFICITY PHOSPHATASE YOR283W-RELATED"/>
    <property type="match status" value="1"/>
</dbReference>
<dbReference type="SMART" id="SM00855">
    <property type="entry name" value="PGAM"/>
    <property type="match status" value="1"/>
</dbReference>